<sequence>MLFLLPTIAKAYSFREASLRSPRATDQDRQQRVASDLKVLPLLPSPSIDTVRQRATTVKIDRYRPISEDNRAETTPIGGTAGSEWSATGQQVDRYVPPVPAVIPSYLLRFGMVRLVFTDQTVDQSTDPRHTTQFKPGTSIVYFVSTTQTTVLTDRTRFYQNSTVNGVGDPHIRQVSLPRQYKKRNMGQRRSSNWSQTVAGFPALNLLVVMAYHSSVGHQPIVARDHNSQTSTYCGNGRDKLCG</sequence>
<organism evidence="1 2">
    <name type="scientific">Ensete ventricosum</name>
    <name type="common">Abyssinian banana</name>
    <name type="synonym">Musa ensete</name>
    <dbReference type="NCBI Taxonomy" id="4639"/>
    <lineage>
        <taxon>Eukaryota</taxon>
        <taxon>Viridiplantae</taxon>
        <taxon>Streptophyta</taxon>
        <taxon>Embryophyta</taxon>
        <taxon>Tracheophyta</taxon>
        <taxon>Spermatophyta</taxon>
        <taxon>Magnoliopsida</taxon>
        <taxon>Liliopsida</taxon>
        <taxon>Zingiberales</taxon>
        <taxon>Musaceae</taxon>
        <taxon>Ensete</taxon>
    </lineage>
</organism>
<protein>
    <submittedName>
        <fullName evidence="1">Uncharacterized protein</fullName>
    </submittedName>
</protein>
<dbReference type="AlphaFoldDB" id="A0A426Z8T6"/>
<dbReference type="EMBL" id="AMZH03007835">
    <property type="protein sequence ID" value="RRT60343.1"/>
    <property type="molecule type" value="Genomic_DNA"/>
</dbReference>
<accession>A0A426Z8T6</accession>
<reference evidence="1 2" key="1">
    <citation type="journal article" date="2014" name="Agronomy (Basel)">
        <title>A Draft Genome Sequence for Ensete ventricosum, the Drought-Tolerant Tree Against Hunger.</title>
        <authorList>
            <person name="Harrison J."/>
            <person name="Moore K.A."/>
            <person name="Paszkiewicz K."/>
            <person name="Jones T."/>
            <person name="Grant M."/>
            <person name="Ambacheew D."/>
            <person name="Muzemil S."/>
            <person name="Studholme D.J."/>
        </authorList>
    </citation>
    <scope>NUCLEOTIDE SEQUENCE [LARGE SCALE GENOMIC DNA]</scope>
</reference>
<comment type="caution">
    <text evidence="1">The sequence shown here is derived from an EMBL/GenBank/DDBJ whole genome shotgun (WGS) entry which is preliminary data.</text>
</comment>
<name>A0A426Z8T6_ENSVE</name>
<proteinExistence type="predicted"/>
<evidence type="ECO:0000313" key="1">
    <source>
        <dbReference type="EMBL" id="RRT60343.1"/>
    </source>
</evidence>
<evidence type="ECO:0000313" key="2">
    <source>
        <dbReference type="Proteomes" id="UP000287651"/>
    </source>
</evidence>
<gene>
    <name evidence="1" type="ORF">B296_00015349</name>
</gene>
<dbReference type="Proteomes" id="UP000287651">
    <property type="component" value="Unassembled WGS sequence"/>
</dbReference>